<comment type="caution">
    <text evidence="1">The sequence shown here is derived from an EMBL/GenBank/DDBJ whole genome shotgun (WGS) entry which is preliminary data.</text>
</comment>
<gene>
    <name evidence="1" type="ORF">LCGC14_3087940</name>
</gene>
<protein>
    <submittedName>
        <fullName evidence="1">Uncharacterized protein</fullName>
    </submittedName>
</protein>
<evidence type="ECO:0000313" key="1">
    <source>
        <dbReference type="EMBL" id="KKK54120.1"/>
    </source>
</evidence>
<name>A0A0F8X010_9ZZZZ</name>
<reference evidence="1" key="1">
    <citation type="journal article" date="2015" name="Nature">
        <title>Complex archaea that bridge the gap between prokaryotes and eukaryotes.</title>
        <authorList>
            <person name="Spang A."/>
            <person name="Saw J.H."/>
            <person name="Jorgensen S.L."/>
            <person name="Zaremba-Niedzwiedzka K."/>
            <person name="Martijn J."/>
            <person name="Lind A.E."/>
            <person name="van Eijk R."/>
            <person name="Schleper C."/>
            <person name="Guy L."/>
            <person name="Ettema T.J."/>
        </authorList>
    </citation>
    <scope>NUCLEOTIDE SEQUENCE</scope>
</reference>
<dbReference type="AlphaFoldDB" id="A0A0F8X010"/>
<dbReference type="EMBL" id="LAZR01066161">
    <property type="protein sequence ID" value="KKK54120.1"/>
    <property type="molecule type" value="Genomic_DNA"/>
</dbReference>
<organism evidence="1">
    <name type="scientific">marine sediment metagenome</name>
    <dbReference type="NCBI Taxonomy" id="412755"/>
    <lineage>
        <taxon>unclassified sequences</taxon>
        <taxon>metagenomes</taxon>
        <taxon>ecological metagenomes</taxon>
    </lineage>
</organism>
<proteinExistence type="predicted"/>
<accession>A0A0F8X010</accession>
<sequence length="93" mass="10450">MDDYNKASSYLIGVALSTGDGFMLRAIKSLMDNNDKSFKAGAVNERARIIGYISEKSKVSTPEYIDKNGKHWRGGYLVISLKDWQALKEETNE</sequence>